<name>A0A9P6H261_9MICR</name>
<comment type="caution">
    <text evidence="1">The sequence shown here is derived from an EMBL/GenBank/DDBJ whole genome shotgun (WGS) entry which is preliminary data.</text>
</comment>
<organism evidence="1 2">
    <name type="scientific">Nosema granulosis</name>
    <dbReference type="NCBI Taxonomy" id="83296"/>
    <lineage>
        <taxon>Eukaryota</taxon>
        <taxon>Fungi</taxon>
        <taxon>Fungi incertae sedis</taxon>
        <taxon>Microsporidia</taxon>
        <taxon>Nosematidae</taxon>
        <taxon>Nosema</taxon>
    </lineage>
</organism>
<dbReference type="AlphaFoldDB" id="A0A9P6H261"/>
<reference evidence="1 2" key="1">
    <citation type="journal article" date="2020" name="Genome Biol. Evol.">
        <title>Comparative genomics of strictly vertically transmitted, feminizing microsporidia endosymbionts of amphipod crustaceans.</title>
        <authorList>
            <person name="Cormier A."/>
            <person name="Chebbi M.A."/>
            <person name="Giraud I."/>
            <person name="Wattier R."/>
            <person name="Teixeira M."/>
            <person name="Gilbert C."/>
            <person name="Rigaud T."/>
            <person name="Cordaux R."/>
        </authorList>
    </citation>
    <scope>NUCLEOTIDE SEQUENCE [LARGE SCALE GENOMIC DNA]</scope>
    <source>
        <strain evidence="1 2">Ou3-Ou53</strain>
    </source>
</reference>
<dbReference type="EMBL" id="SBJO01000045">
    <property type="protein sequence ID" value="KAF9763989.1"/>
    <property type="molecule type" value="Genomic_DNA"/>
</dbReference>
<evidence type="ECO:0000313" key="2">
    <source>
        <dbReference type="Proteomes" id="UP000740883"/>
    </source>
</evidence>
<evidence type="ECO:0000313" key="1">
    <source>
        <dbReference type="EMBL" id="KAF9763989.1"/>
    </source>
</evidence>
<keyword evidence="2" id="KW-1185">Reference proteome</keyword>
<accession>A0A9P6H261</accession>
<dbReference type="OrthoDB" id="10527406at2759"/>
<protein>
    <submittedName>
        <fullName evidence="1">Uncharacterized protein</fullName>
    </submittedName>
</protein>
<dbReference type="Proteomes" id="UP000740883">
    <property type="component" value="Unassembled WGS sequence"/>
</dbReference>
<proteinExistence type="predicted"/>
<sequence length="230" mass="27085">MRNSFPKSTTNLFINELRKSIPAEDLIALFEKYLNQVGDHAVMRHLFDVYEERINRGGFLFSNCNKEILISCHSVFKYVQSMTDIISSKSIDPYDERSMEVMASLTLYGAVYEIFKNEFENSAELVKLYENVCMSMNSPRNDSEEDSKLIKIRSTYYLDLFLPLKLFGINHNFTEDLFILFSLLNVNEEKLSEYYYEKLNTKPSMKDIMSYIECDDEKTMNRILEIVFEK</sequence>
<gene>
    <name evidence="1" type="ORF">NGRA_0930</name>
</gene>